<dbReference type="SUPFAM" id="SSF69318">
    <property type="entry name" value="Integrin alpha N-terminal domain"/>
    <property type="match status" value="1"/>
</dbReference>
<proteinExistence type="predicted"/>
<gene>
    <name evidence="1" type="ORF">J2S77_000247</name>
</gene>
<evidence type="ECO:0000313" key="1">
    <source>
        <dbReference type="EMBL" id="MDQ0158297.1"/>
    </source>
</evidence>
<accession>A0ABT9VBJ8</accession>
<keyword evidence="2" id="KW-1185">Reference proteome</keyword>
<evidence type="ECO:0008006" key="3">
    <source>
        <dbReference type="Google" id="ProtNLM"/>
    </source>
</evidence>
<protein>
    <recommendedName>
        <fullName evidence="3">VCBS repeat-containing protein</fullName>
    </recommendedName>
</protein>
<dbReference type="Proteomes" id="UP001224359">
    <property type="component" value="Unassembled WGS sequence"/>
</dbReference>
<comment type="caution">
    <text evidence="1">The sequence shown here is derived from an EMBL/GenBank/DDBJ whole genome shotgun (WGS) entry which is preliminary data.</text>
</comment>
<dbReference type="EMBL" id="JAUSTQ010000001">
    <property type="protein sequence ID" value="MDQ0158297.1"/>
    <property type="molecule type" value="Genomic_DNA"/>
</dbReference>
<reference evidence="1 2" key="1">
    <citation type="submission" date="2023-07" db="EMBL/GenBank/DDBJ databases">
        <title>Genomic Encyclopedia of Type Strains, Phase IV (KMG-IV): sequencing the most valuable type-strain genomes for metagenomic binning, comparative biology and taxonomic classification.</title>
        <authorList>
            <person name="Goeker M."/>
        </authorList>
    </citation>
    <scope>NUCLEOTIDE SEQUENCE [LARGE SCALE GENOMIC DNA]</scope>
    <source>
        <strain evidence="1 2">DSM 16460</strain>
    </source>
</reference>
<evidence type="ECO:0000313" key="2">
    <source>
        <dbReference type="Proteomes" id="UP001224359"/>
    </source>
</evidence>
<dbReference type="InterPro" id="IPR028994">
    <property type="entry name" value="Integrin_alpha_N"/>
</dbReference>
<dbReference type="RefSeq" id="WP_306973892.1">
    <property type="nucleotide sequence ID" value="NZ_JAUSTQ010000001.1"/>
</dbReference>
<name>A0ABT9VBJ8_9BACI</name>
<organism evidence="1 2">
    <name type="scientific">Alkalibacillus salilacus</name>
    <dbReference type="NCBI Taxonomy" id="284582"/>
    <lineage>
        <taxon>Bacteria</taxon>
        <taxon>Bacillati</taxon>
        <taxon>Bacillota</taxon>
        <taxon>Bacilli</taxon>
        <taxon>Bacillales</taxon>
        <taxon>Bacillaceae</taxon>
        <taxon>Alkalibacillus</taxon>
    </lineage>
</organism>
<sequence length="232" mass="26273">MQYEVATIVYGDVTGDGVFDAVIVWGWHKPDTPFWEGLTIDVQNGVTGEIARQPLSQPEGYDPNIWLGDVTGNGVDDIVLTIQTGGSGATINAYVFQYEQQRLATLFDSEQYQNQYAYQVNYQDQYLVHVLSMSNQELYSIDLSLRPSEYLNEIYDQDGVLLEPIEGWVNPMSGLYPVDFDGDGVYELMILQRIAGRYNADAIGYVQNVLAWQDNYFELNQQYVEVFGQPNA</sequence>